<dbReference type="Proteomes" id="UP000515369">
    <property type="component" value="Chromosome"/>
</dbReference>
<gene>
    <name evidence="5" type="ORF">H3H32_35825</name>
</gene>
<dbReference type="GO" id="GO:0046872">
    <property type="term" value="F:metal ion binding"/>
    <property type="evidence" value="ECO:0007669"/>
    <property type="project" value="InterPro"/>
</dbReference>
<dbReference type="RefSeq" id="WP_182460465.1">
    <property type="nucleotide sequence ID" value="NZ_CP059732.1"/>
</dbReference>
<feature type="chain" id="PRO_5028955141" evidence="2">
    <location>
        <begin position="25"/>
        <end position="597"/>
    </location>
</feature>
<reference evidence="5 6" key="1">
    <citation type="submission" date="2020-07" db="EMBL/GenBank/DDBJ databases">
        <title>Spirosoma foliorum sp. nov., isolated from the leaves on the Nejang mountain Korea, Republic of.</title>
        <authorList>
            <person name="Ho H."/>
            <person name="Lee Y.-J."/>
            <person name="Nurcahyanto D.-A."/>
            <person name="Kim S.-G."/>
        </authorList>
    </citation>
    <scope>NUCLEOTIDE SEQUENCE [LARGE SCALE GENOMIC DNA]</scope>
    <source>
        <strain evidence="5 6">PL0136</strain>
    </source>
</reference>
<dbReference type="InterPro" id="IPR008963">
    <property type="entry name" value="Purple_acid_Pase-like_N"/>
</dbReference>
<dbReference type="GO" id="GO:0003993">
    <property type="term" value="F:acid phosphatase activity"/>
    <property type="evidence" value="ECO:0007669"/>
    <property type="project" value="InterPro"/>
</dbReference>
<keyword evidence="1 2" id="KW-0732">Signal</keyword>
<evidence type="ECO:0000313" key="5">
    <source>
        <dbReference type="EMBL" id="QMW03179.1"/>
    </source>
</evidence>
<evidence type="ECO:0000259" key="3">
    <source>
        <dbReference type="Pfam" id="PF00149"/>
    </source>
</evidence>
<proteinExistence type="predicted"/>
<feature type="domain" description="Purple acid phosphatase N-terminal" evidence="4">
    <location>
        <begin position="232"/>
        <end position="328"/>
    </location>
</feature>
<accession>A0A7G5GWD7</accession>
<feature type="domain" description="Calcineurin-like phosphoesterase" evidence="3">
    <location>
        <begin position="338"/>
        <end position="518"/>
    </location>
</feature>
<dbReference type="InterPro" id="IPR015914">
    <property type="entry name" value="PAPs_N"/>
</dbReference>
<dbReference type="EMBL" id="CP059732">
    <property type="protein sequence ID" value="QMW03179.1"/>
    <property type="molecule type" value="Genomic_DNA"/>
</dbReference>
<dbReference type="Pfam" id="PF00149">
    <property type="entry name" value="Metallophos"/>
    <property type="match status" value="1"/>
</dbReference>
<sequence length="597" mass="68223">MKLPGSFLLPFLLPFLLLFSAVTARDTPQPKASVKAVMDGVVTRLYKTYQPQQLDTIQQNFVLSFLTPQEKKVLATQYWVFRANVPVVVSLMRDKAQKVLPFWLKDSGFRKTELIVKNEEYTYEVWQKTFEAGVVSLGINGFDKHRPVYFISAKALHPNDSLRITPIFPAQQTFTTFQKGAFTYHDWSDLTLNEVPESLHGQTLFQTIRGRAREAHLVGAFRRTKFPSNARPDHILLSWSGSPTTTQDIQWRAAASVPSGVTKYWLKGSHDTLTKAAVRYTMEDRLLQNDRYVHRFTTQLTGLQPGKTYAYQVGSSKGGWSSVASFQTQSTTNEGFSFIWFGDTHKSPVFGEMAQQTLIRHPNIAFYSIAGDLVSTGLHRDEWDELWQYAGNVFQSKPLLPIPGNHDSQDGLGAWMYQQMFSLPHNGPKHPEVPDEQTYAFTYKNALFLMIDATAPIEAQTAWTKQQLSQSKADWKFMFLHFPPYTFEEDYADIRKAWGPLIDQYHVDMVMSGHVHYYMRSKPTHNGKDVATPDQGTIYTISIGIPSEHEIWPDEPYAALRYKNGPFYQLMDIQGKKLTYTVYDKDGKVKDELVIAK</sequence>
<dbReference type="SUPFAM" id="SSF56300">
    <property type="entry name" value="Metallo-dependent phosphatases"/>
    <property type="match status" value="1"/>
</dbReference>
<evidence type="ECO:0000259" key="4">
    <source>
        <dbReference type="Pfam" id="PF16656"/>
    </source>
</evidence>
<dbReference type="Gene3D" id="3.60.21.10">
    <property type="match status" value="1"/>
</dbReference>
<name>A0A7G5GWD7_9BACT</name>
<dbReference type="KEGG" id="sfol:H3H32_35825"/>
<dbReference type="InterPro" id="IPR004843">
    <property type="entry name" value="Calcineurin-like_PHP"/>
</dbReference>
<dbReference type="Pfam" id="PF16656">
    <property type="entry name" value="Pur_ac_phosph_N"/>
    <property type="match status" value="1"/>
</dbReference>
<feature type="signal peptide" evidence="2">
    <location>
        <begin position="1"/>
        <end position="24"/>
    </location>
</feature>
<dbReference type="SUPFAM" id="SSF49363">
    <property type="entry name" value="Purple acid phosphatase, N-terminal domain"/>
    <property type="match status" value="1"/>
</dbReference>
<organism evidence="5 6">
    <name type="scientific">Spirosoma foliorum</name>
    <dbReference type="NCBI Taxonomy" id="2710596"/>
    <lineage>
        <taxon>Bacteria</taxon>
        <taxon>Pseudomonadati</taxon>
        <taxon>Bacteroidota</taxon>
        <taxon>Cytophagia</taxon>
        <taxon>Cytophagales</taxon>
        <taxon>Cytophagaceae</taxon>
        <taxon>Spirosoma</taxon>
    </lineage>
</organism>
<dbReference type="Gene3D" id="2.60.40.380">
    <property type="entry name" value="Purple acid phosphatase-like, N-terminal"/>
    <property type="match status" value="1"/>
</dbReference>
<dbReference type="InterPro" id="IPR029052">
    <property type="entry name" value="Metallo-depent_PP-like"/>
</dbReference>
<dbReference type="PANTHER" id="PTHR45867:SF3">
    <property type="entry name" value="ACID PHOSPHATASE TYPE 7"/>
    <property type="match status" value="1"/>
</dbReference>
<keyword evidence="6" id="KW-1185">Reference proteome</keyword>
<evidence type="ECO:0000256" key="1">
    <source>
        <dbReference type="ARBA" id="ARBA00022729"/>
    </source>
</evidence>
<evidence type="ECO:0000313" key="6">
    <source>
        <dbReference type="Proteomes" id="UP000515369"/>
    </source>
</evidence>
<dbReference type="PANTHER" id="PTHR45867">
    <property type="entry name" value="PURPLE ACID PHOSPHATASE"/>
    <property type="match status" value="1"/>
</dbReference>
<protein>
    <submittedName>
        <fullName evidence="5">Metallophosphoesterase family protein</fullName>
    </submittedName>
</protein>
<evidence type="ECO:0000256" key="2">
    <source>
        <dbReference type="SAM" id="SignalP"/>
    </source>
</evidence>
<dbReference type="AlphaFoldDB" id="A0A7G5GWD7"/>